<evidence type="ECO:0000256" key="6">
    <source>
        <dbReference type="SAM" id="MobiDB-lite"/>
    </source>
</evidence>
<dbReference type="Gramene" id="TraesKAR3B01G0433370.1">
    <property type="protein sequence ID" value="cds.TraesKAR3B01G0433370.1"/>
    <property type="gene ID" value="TraesKAR3B01G0433370"/>
</dbReference>
<accession>A0A3B6FXD9</accession>
<dbReference type="GO" id="GO:0006857">
    <property type="term" value="P:oligopeptide transport"/>
    <property type="evidence" value="ECO:0007669"/>
    <property type="project" value="InterPro"/>
</dbReference>
<dbReference type="Gramene" id="TraesCS3B03G1027800.1">
    <property type="protein sequence ID" value="TraesCS3B03G1027800.1.CDS"/>
    <property type="gene ID" value="TraesCS3B03G1027800"/>
</dbReference>
<evidence type="ECO:0000256" key="4">
    <source>
        <dbReference type="ARBA" id="ARBA00022989"/>
    </source>
</evidence>
<feature type="transmembrane region" description="Helical" evidence="7">
    <location>
        <begin position="435"/>
        <end position="454"/>
    </location>
</feature>
<dbReference type="Pfam" id="PF00854">
    <property type="entry name" value="PTR2"/>
    <property type="match status" value="1"/>
</dbReference>
<dbReference type="Gramene" id="TraesMAC3B03G01717940.1">
    <property type="protein sequence ID" value="TraesMAC3B03G01717940.1"/>
    <property type="gene ID" value="TraesMAC3B03G01717940"/>
</dbReference>
<feature type="compositionally biased region" description="Low complexity" evidence="6">
    <location>
        <begin position="274"/>
        <end position="286"/>
    </location>
</feature>
<dbReference type="EnsemblPlants" id="TraesCS3B02G415700.1">
    <property type="protein sequence ID" value="TraesCS3B02G415700.1"/>
    <property type="gene ID" value="TraesCS3B02G415700"/>
</dbReference>
<reference evidence="8" key="1">
    <citation type="submission" date="2018-08" db="EMBL/GenBank/DDBJ databases">
        <authorList>
            <person name="Rossello M."/>
        </authorList>
    </citation>
    <scope>NUCLEOTIDE SEQUENCE [LARGE SCALE GENOMIC DNA]</scope>
    <source>
        <strain evidence="8">cv. Chinese Spring</strain>
    </source>
</reference>
<feature type="transmembrane region" description="Helical" evidence="7">
    <location>
        <begin position="98"/>
        <end position="117"/>
    </location>
</feature>
<dbReference type="PaxDb" id="4565-Traes_3B_3E3CD4230.1"/>
<feature type="transmembrane region" description="Helical" evidence="7">
    <location>
        <begin position="137"/>
        <end position="155"/>
    </location>
</feature>
<dbReference type="Gramene" id="TraesNOR3B03G01740140.1">
    <property type="protein sequence ID" value="TraesNOR3B03G01740140.1"/>
    <property type="gene ID" value="TraesNOR3B03G01740140"/>
</dbReference>
<evidence type="ECO:0000256" key="7">
    <source>
        <dbReference type="SAM" id="Phobius"/>
    </source>
</evidence>
<feature type="transmembrane region" description="Helical" evidence="7">
    <location>
        <begin position="340"/>
        <end position="362"/>
    </location>
</feature>
<feature type="transmembrane region" description="Helical" evidence="7">
    <location>
        <begin position="183"/>
        <end position="205"/>
    </location>
</feature>
<keyword evidence="3 7" id="KW-0812">Transmembrane</keyword>
<protein>
    <submittedName>
        <fullName evidence="8">Uncharacterized protein</fullName>
    </submittedName>
</protein>
<feature type="transmembrane region" description="Helical" evidence="7">
    <location>
        <begin position="383"/>
        <end position="403"/>
    </location>
</feature>
<dbReference type="FunFam" id="1.20.1250.20:FF:000410">
    <property type="entry name" value="POT family protein"/>
    <property type="match status" value="1"/>
</dbReference>
<comment type="similarity">
    <text evidence="2">Belongs to the major facilitator superfamily. Proton-dependent oligopeptide transporter (POT/PTR) (TC 2.A.17) family.</text>
</comment>
<evidence type="ECO:0000256" key="2">
    <source>
        <dbReference type="ARBA" id="ARBA00005982"/>
    </source>
</evidence>
<dbReference type="PROSITE" id="PS01022">
    <property type="entry name" value="PTR2_1"/>
    <property type="match status" value="1"/>
</dbReference>
<feature type="transmembrane region" description="Helical" evidence="7">
    <location>
        <begin position="466"/>
        <end position="487"/>
    </location>
</feature>
<proteinExistence type="inferred from homology"/>
<dbReference type="AlphaFoldDB" id="A0A3B6FXD9"/>
<name>A0A3B6FXD9_WHEAT</name>
<dbReference type="SUPFAM" id="SSF103473">
    <property type="entry name" value="MFS general substrate transporter"/>
    <property type="match status" value="1"/>
</dbReference>
<dbReference type="SMR" id="A0A3B6FXD9"/>
<dbReference type="Proteomes" id="UP000019116">
    <property type="component" value="Chromosome 3B"/>
</dbReference>
<keyword evidence="9" id="KW-1185">Reference proteome</keyword>
<dbReference type="GO" id="GO:0055085">
    <property type="term" value="P:transmembrane transport"/>
    <property type="evidence" value="ECO:0000318"/>
    <property type="project" value="GO_Central"/>
</dbReference>
<evidence type="ECO:0000313" key="9">
    <source>
        <dbReference type="Proteomes" id="UP000019116"/>
    </source>
</evidence>
<dbReference type="GO" id="GO:0016020">
    <property type="term" value="C:membrane"/>
    <property type="evidence" value="ECO:0000318"/>
    <property type="project" value="GO_Central"/>
</dbReference>
<feature type="transmembrane region" description="Helical" evidence="7">
    <location>
        <begin position="302"/>
        <end position="320"/>
    </location>
</feature>
<feature type="transmembrane region" description="Helical" evidence="7">
    <location>
        <begin position="211"/>
        <end position="233"/>
    </location>
</feature>
<keyword evidence="4 7" id="KW-1133">Transmembrane helix</keyword>
<evidence type="ECO:0000256" key="1">
    <source>
        <dbReference type="ARBA" id="ARBA00004141"/>
    </source>
</evidence>
<organism evidence="8">
    <name type="scientific">Triticum aestivum</name>
    <name type="common">Wheat</name>
    <dbReference type="NCBI Taxonomy" id="4565"/>
    <lineage>
        <taxon>Eukaryota</taxon>
        <taxon>Viridiplantae</taxon>
        <taxon>Streptophyta</taxon>
        <taxon>Embryophyta</taxon>
        <taxon>Tracheophyta</taxon>
        <taxon>Spermatophyta</taxon>
        <taxon>Magnoliopsida</taxon>
        <taxon>Liliopsida</taxon>
        <taxon>Poales</taxon>
        <taxon>Poaceae</taxon>
        <taxon>BOP clade</taxon>
        <taxon>Pooideae</taxon>
        <taxon>Triticodae</taxon>
        <taxon>Triticeae</taxon>
        <taxon>Triticinae</taxon>
        <taxon>Triticum</taxon>
    </lineage>
</organism>
<dbReference type="PANTHER" id="PTHR11654">
    <property type="entry name" value="OLIGOPEPTIDE TRANSPORTER-RELATED"/>
    <property type="match status" value="1"/>
</dbReference>
<dbReference type="GO" id="GO:0022857">
    <property type="term" value="F:transmembrane transporter activity"/>
    <property type="evidence" value="ECO:0000318"/>
    <property type="project" value="GO_Central"/>
</dbReference>
<feature type="transmembrane region" description="Helical" evidence="7">
    <location>
        <begin position="510"/>
        <end position="531"/>
    </location>
</feature>
<dbReference type="Gene3D" id="1.20.1250.20">
    <property type="entry name" value="MFS general substrate transporter like domains"/>
    <property type="match status" value="1"/>
</dbReference>
<keyword evidence="5 7" id="KW-0472">Membrane</keyword>
<comment type="subcellular location">
    <subcellularLocation>
        <location evidence="1">Membrane</location>
        <topology evidence="1">Multi-pass membrane protein</topology>
    </subcellularLocation>
</comment>
<feature type="transmembrane region" description="Helical" evidence="7">
    <location>
        <begin position="64"/>
        <end position="86"/>
    </location>
</feature>
<reference evidence="8" key="2">
    <citation type="submission" date="2018-10" db="UniProtKB">
        <authorList>
            <consortium name="EnsemblPlants"/>
        </authorList>
    </citation>
    <scope>IDENTIFICATION</scope>
</reference>
<evidence type="ECO:0000256" key="3">
    <source>
        <dbReference type="ARBA" id="ARBA00022692"/>
    </source>
</evidence>
<dbReference type="OMA" id="RAGFKPC"/>
<dbReference type="InterPro" id="IPR000109">
    <property type="entry name" value="POT_fam"/>
</dbReference>
<evidence type="ECO:0000313" key="8">
    <source>
        <dbReference type="EnsemblPlants" id="TraesCS3B02G415700.1"/>
    </source>
</evidence>
<dbReference type="InterPro" id="IPR018456">
    <property type="entry name" value="PTR2_symporter_CS"/>
</dbReference>
<dbReference type="Gramene" id="TraesCS3B02G415700.1">
    <property type="protein sequence ID" value="TraesCS3B02G415700.1"/>
    <property type="gene ID" value="TraesCS3B02G415700"/>
</dbReference>
<sequence length="569" mass="61047">MASPGAEAVAAVDHRGRPVSRRSSGRWPAALFVIGVEVAERFAFAGISGNLITYLTGPLGQPTAVAAAAVNAWSGVAMMLPLLGAALADSWVGRYRTILYASLLYILGLAMLTISSAAHASEGTPQAASLATASPSAAQVAFFYVSLYLVAVAYGGQKPCVQAFSAEQFDENDPEELASRGSFFNWFFFVTDGSVTITVPALNYVQDSVSWQLGFGIPGVAMALALAVFLLGTKTYRFYPPARNGGLLARLGEPLVATVRSWHSSWRTSKLSDDSQPLLESSSLSPKGGTDNAGSPREAASLLRLFPIWSACLIYAVVYAQWPTFFTKQASTLDRRVGSLVVPAAAMQNLSHVAVMIILPIYDRILVPLARKHTGNPHGITMLQRIGVGLAISIVTMIVAALVEMKRLGIAADHGILDEPDAVVPMSLLWVVPQFLLAGLTSVFAYVGLLEFFYDQVPDSLRSLGIALCMSIGGVGCFISSFLVYAIDRVTSSNGGSWFSNNLNRGHLDYFFWLLASGCPQCLGLLCLPALCKGLCRKEKELFSFGTMMYRTFSVIIMASIKGSEVCYY</sequence>
<dbReference type="OrthoDB" id="8904098at2759"/>
<feature type="region of interest" description="Disordered" evidence="6">
    <location>
        <begin position="269"/>
        <end position="293"/>
    </location>
</feature>
<dbReference type="Gramene" id="TraesLAC3B03G01658430.1">
    <property type="protein sequence ID" value="TraesLAC3B03G01658430.1"/>
    <property type="gene ID" value="TraesLAC3B03G01658430"/>
</dbReference>
<dbReference type="Gramene" id="TraesCAD_scaffold_003849_01G000200.1">
    <property type="protein sequence ID" value="TraesCAD_scaffold_003849_01G000200.1"/>
    <property type="gene ID" value="TraesCAD_scaffold_003849_01G000200"/>
</dbReference>
<dbReference type="InterPro" id="IPR036259">
    <property type="entry name" value="MFS_trans_sf"/>
</dbReference>
<evidence type="ECO:0000256" key="5">
    <source>
        <dbReference type="ARBA" id="ARBA00023136"/>
    </source>
</evidence>